<feature type="compositionally biased region" description="Basic and acidic residues" evidence="1">
    <location>
        <begin position="135"/>
        <end position="148"/>
    </location>
</feature>
<evidence type="ECO:0008006" key="6">
    <source>
        <dbReference type="Google" id="ProtNLM"/>
    </source>
</evidence>
<dbReference type="PANTHER" id="PTHR36681:SF3">
    <property type="entry name" value="NUCLEAR GTPASE, GERMINAL CENTER-ASSOCIATED, TANDEM DUPLICATE 3"/>
    <property type="match status" value="1"/>
</dbReference>
<dbReference type="EMBL" id="JAANBB010000127">
    <property type="protein sequence ID" value="KAF7549239.1"/>
    <property type="molecule type" value="Genomic_DNA"/>
</dbReference>
<feature type="domain" description="Dynamin N-terminal" evidence="2">
    <location>
        <begin position="231"/>
        <end position="463"/>
    </location>
</feature>
<feature type="compositionally biased region" description="Low complexity" evidence="1">
    <location>
        <begin position="40"/>
        <end position="79"/>
    </location>
</feature>
<evidence type="ECO:0000256" key="1">
    <source>
        <dbReference type="SAM" id="MobiDB-lite"/>
    </source>
</evidence>
<dbReference type="InterPro" id="IPR027417">
    <property type="entry name" value="P-loop_NTPase"/>
</dbReference>
<comment type="caution">
    <text evidence="4">The sequence shown here is derived from an EMBL/GenBank/DDBJ whole genome shotgun (WGS) entry which is preliminary data.</text>
</comment>
<feature type="region of interest" description="Disordered" evidence="1">
    <location>
        <begin position="120"/>
        <end position="159"/>
    </location>
</feature>
<gene>
    <name evidence="4" type="ORF">G7Z17_g6514</name>
</gene>
<protein>
    <recommendedName>
        <fullName evidence="6">Nuclear GTPase SLIP-GC</fullName>
    </recommendedName>
</protein>
<dbReference type="SUPFAM" id="SSF52540">
    <property type="entry name" value="P-loop containing nucleoside triphosphate hydrolases"/>
    <property type="match status" value="1"/>
</dbReference>
<dbReference type="AlphaFoldDB" id="A0A9P5LGQ5"/>
<accession>A0A9P5LGQ5</accession>
<sequence>MTSKRRAVRAGSAATPSGSGTSPANVDEPIPSIEDRALSDDTSTTTSHSPRFRTPSVSVSPPASSRSARSAVGNARGSRTAAQARSESHGIDSALNLMRLSSPDGIGNLSDVANAIDAVGRGSDSRSVSLAPEDQSSKDKSKTREQSSRRRRSSSKVVTLRHDVKDEELPKNAFHDPSFQQAFRDAKNLMSNMRDVLGSTSLHNDPDSTMRRLHKEAGDLAGFKYPSTRTVGFVGDSGVGKSSLLNSLLDSRGLARTHDTLAIDVELFSMEEIKDQLLDLLQSYRHFHFNQNDMETAEREDMEEIAKRARYTFHSMFCNRMSDDKFLVENSEDKVLRSLISWAADARPSEIASRESGLSLETCSAKLMQLSSEPASERRPSKWPFIKKIKLFLNAHILSKGLVLVDLPGLRDMNVARRTITERFLLECDEIFVVCNIGRAVTDAGVEAVFELARQAKLSNVGIICTRSDDIQAEEAKKDWKGQKSRNIQRLIDAVAADMRDFDNIESELAEYVDEDDLSDNEIADQLGLLKRQKLVRKRTNDHRLHAYLVTTRNANIDKKLHDLYSSKVPSGDLRVFCVSNKDYWDHRDEPRDTALPHLALSCILEVRKYCISIVANSQRRIAACYMRDEIPALLAQIELWVQSGAGSADAERKEVVRCTLTELEGRLKRDLSSNSSSVNNIARSMKEAFLEQIYQNRRIPDWSESAMEAGYEWSTWHHASYAAFCRQYGDYSTPAAGSHNWNEEAIDGMVKDLKRPWKTLCSHLVDQETQVESLVEELTDWSIQYLGRGSDARRKGIMNDALACEDLFSDLMRNFRRIFRLLAKETQEKINAVVATYLTSIHGTLQIILNDNVALESEQDPAFRHRVGEAVSEGKDEIDRIKAEISD</sequence>
<dbReference type="InterPro" id="IPR056024">
    <property type="entry name" value="DUF7605"/>
</dbReference>
<dbReference type="PANTHER" id="PTHR36681">
    <property type="entry name" value="NUCLEAR GTPASE, GERMINAL CENTER-ASSOCIATED, TANDEM DUPLICATE 3"/>
    <property type="match status" value="1"/>
</dbReference>
<dbReference type="OrthoDB" id="3598281at2759"/>
<feature type="compositionally biased region" description="Low complexity" evidence="1">
    <location>
        <begin position="10"/>
        <end position="24"/>
    </location>
</feature>
<feature type="domain" description="DUF7605" evidence="3">
    <location>
        <begin position="699"/>
        <end position="786"/>
    </location>
</feature>
<evidence type="ECO:0000259" key="2">
    <source>
        <dbReference type="Pfam" id="PF00350"/>
    </source>
</evidence>
<keyword evidence="5" id="KW-1185">Reference proteome</keyword>
<organism evidence="4 5">
    <name type="scientific">Cylindrodendrum hubeiense</name>
    <dbReference type="NCBI Taxonomy" id="595255"/>
    <lineage>
        <taxon>Eukaryota</taxon>
        <taxon>Fungi</taxon>
        <taxon>Dikarya</taxon>
        <taxon>Ascomycota</taxon>
        <taxon>Pezizomycotina</taxon>
        <taxon>Sordariomycetes</taxon>
        <taxon>Hypocreomycetidae</taxon>
        <taxon>Hypocreales</taxon>
        <taxon>Nectriaceae</taxon>
        <taxon>Cylindrodendrum</taxon>
    </lineage>
</organism>
<evidence type="ECO:0000259" key="3">
    <source>
        <dbReference type="Pfam" id="PF24564"/>
    </source>
</evidence>
<evidence type="ECO:0000313" key="5">
    <source>
        <dbReference type="Proteomes" id="UP000722485"/>
    </source>
</evidence>
<evidence type="ECO:0000313" key="4">
    <source>
        <dbReference type="EMBL" id="KAF7549239.1"/>
    </source>
</evidence>
<dbReference type="Proteomes" id="UP000722485">
    <property type="component" value="Unassembled WGS sequence"/>
</dbReference>
<dbReference type="Gene3D" id="3.40.50.300">
    <property type="entry name" value="P-loop containing nucleotide triphosphate hydrolases"/>
    <property type="match status" value="2"/>
</dbReference>
<dbReference type="Pfam" id="PF00350">
    <property type="entry name" value="Dynamin_N"/>
    <property type="match status" value="1"/>
</dbReference>
<dbReference type="Pfam" id="PF24564">
    <property type="entry name" value="DUF7605"/>
    <property type="match status" value="1"/>
</dbReference>
<proteinExistence type="predicted"/>
<feature type="region of interest" description="Disordered" evidence="1">
    <location>
        <begin position="1"/>
        <end position="90"/>
    </location>
</feature>
<dbReference type="InterPro" id="IPR045063">
    <property type="entry name" value="Dynamin_N"/>
</dbReference>
<name>A0A9P5LGQ5_9HYPO</name>
<reference evidence="4" key="1">
    <citation type="submission" date="2020-03" db="EMBL/GenBank/DDBJ databases">
        <title>Draft Genome Sequence of Cylindrodendrum hubeiense.</title>
        <authorList>
            <person name="Buettner E."/>
            <person name="Kellner H."/>
        </authorList>
    </citation>
    <scope>NUCLEOTIDE SEQUENCE</scope>
    <source>
        <strain evidence="4">IHI 201604</strain>
    </source>
</reference>